<dbReference type="AlphaFoldDB" id="A0A5P2BX94"/>
<dbReference type="PROSITE" id="PS51257">
    <property type="entry name" value="PROKAR_LIPOPROTEIN"/>
    <property type="match status" value="1"/>
</dbReference>
<dbReference type="OrthoDB" id="4216217at2"/>
<reference evidence="3 4" key="1">
    <citation type="submission" date="2018-05" db="EMBL/GenBank/DDBJ databases">
        <title>Streptomyces venezuelae.</title>
        <authorList>
            <person name="Kim W."/>
            <person name="Lee N."/>
            <person name="Cho B.-K."/>
        </authorList>
    </citation>
    <scope>NUCLEOTIDE SEQUENCE [LARGE SCALE GENOMIC DNA]</scope>
    <source>
        <strain evidence="3 4">ATCC 14584</strain>
    </source>
</reference>
<organism evidence="3 4">
    <name type="scientific">Streptomyces venezuelae</name>
    <dbReference type="NCBI Taxonomy" id="54571"/>
    <lineage>
        <taxon>Bacteria</taxon>
        <taxon>Bacillati</taxon>
        <taxon>Actinomycetota</taxon>
        <taxon>Actinomycetes</taxon>
        <taxon>Kitasatosporales</taxon>
        <taxon>Streptomycetaceae</taxon>
        <taxon>Streptomyces</taxon>
    </lineage>
</organism>
<evidence type="ECO:0000313" key="4">
    <source>
        <dbReference type="Proteomes" id="UP000322927"/>
    </source>
</evidence>
<evidence type="ECO:0008006" key="5">
    <source>
        <dbReference type="Google" id="ProtNLM"/>
    </source>
</evidence>
<evidence type="ECO:0000313" key="3">
    <source>
        <dbReference type="EMBL" id="QES34610.1"/>
    </source>
</evidence>
<dbReference type="Proteomes" id="UP000322927">
    <property type="component" value="Chromosome"/>
</dbReference>
<evidence type="ECO:0000256" key="2">
    <source>
        <dbReference type="SAM" id="SignalP"/>
    </source>
</evidence>
<feature type="region of interest" description="Disordered" evidence="1">
    <location>
        <begin position="29"/>
        <end position="70"/>
    </location>
</feature>
<sequence>MKVGNVKSSVSRAVVAASVMVALGLTAACGSDKGSGDNGSGSGSGSGSGDKKQSGQQAKQKPAEKKSTALSAADLEKAVLAKGDLKGYKVEKMSAEDMPSQTVPADPAACQPFADMFMFATQPSAKARVGRIMTGPDELDATVISLALLAHEQPDAEKVMDDLRTATKNCTAYEHADSKYRDVAALPTPKAGDEAVSYKVVGLIEGQKTPMSFTVVRSGSTLAAFYSINLLKPKKFGVPAEVVEAQVKKVEKAKQAA</sequence>
<feature type="compositionally biased region" description="Gly residues" evidence="1">
    <location>
        <begin position="36"/>
        <end position="48"/>
    </location>
</feature>
<keyword evidence="2" id="KW-0732">Signal</keyword>
<protein>
    <recommendedName>
        <fullName evidence="5">Lipoprotein</fullName>
    </recommendedName>
</protein>
<evidence type="ECO:0000256" key="1">
    <source>
        <dbReference type="SAM" id="MobiDB-lite"/>
    </source>
</evidence>
<accession>A0A5P2BX94</accession>
<feature type="signal peptide" evidence="2">
    <location>
        <begin position="1"/>
        <end position="27"/>
    </location>
</feature>
<dbReference type="EMBL" id="CP029192">
    <property type="protein sequence ID" value="QES34610.1"/>
    <property type="molecule type" value="Genomic_DNA"/>
</dbReference>
<proteinExistence type="predicted"/>
<feature type="chain" id="PRO_5039319278" description="Lipoprotein" evidence="2">
    <location>
        <begin position="28"/>
        <end position="257"/>
    </location>
</feature>
<gene>
    <name evidence="3" type="ORF">DEJ48_15475</name>
</gene>
<name>A0A5P2BX94_STRVZ</name>